<feature type="region of interest" description="Disordered" evidence="1">
    <location>
        <begin position="97"/>
        <end position="126"/>
    </location>
</feature>
<reference evidence="2 3" key="1">
    <citation type="submission" date="2024-02" db="EMBL/GenBank/DDBJ databases">
        <title>Haloferula sargassicola NBRC 104335.</title>
        <authorList>
            <person name="Ichikawa N."/>
            <person name="Katano-Makiyama Y."/>
            <person name="Hidaka K."/>
        </authorList>
    </citation>
    <scope>NUCLEOTIDE SEQUENCE [LARGE SCALE GENOMIC DNA]</scope>
    <source>
        <strain evidence="2 3">NBRC 104335</strain>
    </source>
</reference>
<evidence type="ECO:0000313" key="2">
    <source>
        <dbReference type="EMBL" id="GAA5484484.1"/>
    </source>
</evidence>
<evidence type="ECO:0000313" key="3">
    <source>
        <dbReference type="Proteomes" id="UP001476282"/>
    </source>
</evidence>
<name>A0ABP9UWQ7_9BACT</name>
<comment type="caution">
    <text evidence="2">The sequence shown here is derived from an EMBL/GenBank/DDBJ whole genome shotgun (WGS) entry which is preliminary data.</text>
</comment>
<evidence type="ECO:0000256" key="1">
    <source>
        <dbReference type="SAM" id="MobiDB-lite"/>
    </source>
</evidence>
<dbReference type="EMBL" id="BAABRI010000026">
    <property type="protein sequence ID" value="GAA5484484.1"/>
    <property type="molecule type" value="Genomic_DNA"/>
</dbReference>
<sequence>MGWQYTSWVGICLCFSYAASPRKACPSNHYVNLDFLTKNRRPEPSRRSNPGGPVNVVVLHNHVRFVRMARSFVESSLRPIASLSSYELNQLAEGKGSHPIEEAATLPDARSSEPADDLRSRSQDRFPGPSALRTVICVGIDTSVDLPPMWRIMLWSVITQQPNAGGSLVYFEDRGPGEHEMSAFLEDLALIGELDFVRANGRPW</sequence>
<feature type="compositionally biased region" description="Basic and acidic residues" evidence="1">
    <location>
        <begin position="110"/>
        <end position="124"/>
    </location>
</feature>
<dbReference type="Proteomes" id="UP001476282">
    <property type="component" value="Unassembled WGS sequence"/>
</dbReference>
<keyword evidence="3" id="KW-1185">Reference proteome</keyword>
<gene>
    <name evidence="2" type="ORF">Hsar01_03728</name>
</gene>
<accession>A0ABP9UWQ7</accession>
<organism evidence="2 3">
    <name type="scientific">Haloferula sargassicola</name>
    <dbReference type="NCBI Taxonomy" id="490096"/>
    <lineage>
        <taxon>Bacteria</taxon>
        <taxon>Pseudomonadati</taxon>
        <taxon>Verrucomicrobiota</taxon>
        <taxon>Verrucomicrobiia</taxon>
        <taxon>Verrucomicrobiales</taxon>
        <taxon>Verrucomicrobiaceae</taxon>
        <taxon>Haloferula</taxon>
    </lineage>
</organism>
<protein>
    <submittedName>
        <fullName evidence="2">Uncharacterized protein</fullName>
    </submittedName>
</protein>
<proteinExistence type="predicted"/>